<organism evidence="2 3">
    <name type="scientific">Fusarium oxysporum</name>
    <name type="common">Fusarium vascular wilt</name>
    <dbReference type="NCBI Taxonomy" id="5507"/>
    <lineage>
        <taxon>Eukaryota</taxon>
        <taxon>Fungi</taxon>
        <taxon>Dikarya</taxon>
        <taxon>Ascomycota</taxon>
        <taxon>Pezizomycotina</taxon>
        <taxon>Sordariomycetes</taxon>
        <taxon>Hypocreomycetidae</taxon>
        <taxon>Hypocreales</taxon>
        <taxon>Nectriaceae</taxon>
        <taxon>Fusarium</taxon>
        <taxon>Fusarium oxysporum species complex</taxon>
    </lineage>
</organism>
<gene>
    <name evidence="2" type="ORF">FOXYS1_8003</name>
</gene>
<evidence type="ECO:0000256" key="1">
    <source>
        <dbReference type="SAM" id="MobiDB-lite"/>
    </source>
</evidence>
<comment type="caution">
    <text evidence="2">The sequence shown here is derived from an EMBL/GenBank/DDBJ whole genome shotgun (WGS) entry which is preliminary data.</text>
</comment>
<feature type="compositionally biased region" description="Basic and acidic residues" evidence="1">
    <location>
        <begin position="43"/>
        <end position="76"/>
    </location>
</feature>
<evidence type="ECO:0000313" key="2">
    <source>
        <dbReference type="EMBL" id="KAF5261313.1"/>
    </source>
</evidence>
<feature type="region of interest" description="Disordered" evidence="1">
    <location>
        <begin position="34"/>
        <end position="88"/>
    </location>
</feature>
<name>A0A8H5A9K6_FUSOX</name>
<reference evidence="2" key="1">
    <citation type="submission" date="2020-02" db="EMBL/GenBank/DDBJ databases">
        <title>Identification and distribution of gene clusters putatively required for synthesis of sphingolipid metabolism inhibitors in phylogenetically diverse species of the filamentous fungus Fusarium.</title>
        <authorList>
            <person name="Kim H.-S."/>
            <person name="Busman M."/>
            <person name="Brown D.W."/>
            <person name="Divon H."/>
            <person name="Uhlig S."/>
            <person name="Proctor R.H."/>
        </authorList>
    </citation>
    <scope>NUCLEOTIDE SEQUENCE [LARGE SCALE GENOMIC DNA]</scope>
    <source>
        <strain evidence="2">NRRL 39464</strain>
    </source>
</reference>
<sequence>MPEPREGKEMEELEEDLLSLFKFTEDYFSDNVAHENGSAHKSTRAEEAKAKEKKGLLRRRQLEKEKKKAIEEERRTHGPLRKSFKKDCERFNKKERQIRQRATMPPPPAEIDTETFAGAIMVPKAKCQARSLAIDAGRDEALMF</sequence>
<evidence type="ECO:0000313" key="3">
    <source>
        <dbReference type="Proteomes" id="UP000558688"/>
    </source>
</evidence>
<protein>
    <submittedName>
        <fullName evidence="2">Uncharacterized protein</fullName>
    </submittedName>
</protein>
<dbReference type="Proteomes" id="UP000558688">
    <property type="component" value="Unassembled WGS sequence"/>
</dbReference>
<proteinExistence type="predicted"/>
<accession>A0A8H5A9K6</accession>
<dbReference type="EMBL" id="JAAFOW010001301">
    <property type="protein sequence ID" value="KAF5261313.1"/>
    <property type="molecule type" value="Genomic_DNA"/>
</dbReference>
<dbReference type="AlphaFoldDB" id="A0A8H5A9K6"/>